<feature type="transmembrane region" description="Helical" evidence="9">
    <location>
        <begin position="455"/>
        <end position="473"/>
    </location>
</feature>
<feature type="transmembrane region" description="Helical" evidence="9">
    <location>
        <begin position="485"/>
        <end position="504"/>
    </location>
</feature>
<feature type="region of interest" description="Disordered" evidence="8">
    <location>
        <begin position="1"/>
        <end position="53"/>
    </location>
</feature>
<evidence type="ECO:0000259" key="10">
    <source>
        <dbReference type="Pfam" id="PF13231"/>
    </source>
</evidence>
<keyword evidence="5 9" id="KW-0812">Transmembrane</keyword>
<evidence type="ECO:0000256" key="8">
    <source>
        <dbReference type="SAM" id="MobiDB-lite"/>
    </source>
</evidence>
<reference evidence="12" key="1">
    <citation type="submission" date="2022-10" db="EMBL/GenBank/DDBJ databases">
        <title>The complete genomes of actinobacterial strains from the NBC collection.</title>
        <authorList>
            <person name="Joergensen T.S."/>
            <person name="Alvarez Arevalo M."/>
            <person name="Sterndorff E.B."/>
            <person name="Faurdal D."/>
            <person name="Vuksanovic O."/>
            <person name="Mourched A.-S."/>
            <person name="Charusanti P."/>
            <person name="Shaw S."/>
            <person name="Blin K."/>
            <person name="Weber T."/>
        </authorList>
    </citation>
    <scope>NUCLEOTIDE SEQUENCE</scope>
    <source>
        <strain evidence="12">NBC_00222</strain>
    </source>
</reference>
<feature type="transmembrane region" description="Helical" evidence="9">
    <location>
        <begin position="161"/>
        <end position="182"/>
    </location>
</feature>
<name>A0ABZ1U6E2_9ACTN</name>
<proteinExistence type="predicted"/>
<dbReference type="InterPro" id="IPR056785">
    <property type="entry name" value="YkcA/B-like_C"/>
</dbReference>
<feature type="transmembrane region" description="Helical" evidence="9">
    <location>
        <begin position="189"/>
        <end position="208"/>
    </location>
</feature>
<keyword evidence="6 9" id="KW-1133">Transmembrane helix</keyword>
<feature type="compositionally biased region" description="Pro residues" evidence="8">
    <location>
        <begin position="20"/>
        <end position="30"/>
    </location>
</feature>
<keyword evidence="3" id="KW-0328">Glycosyltransferase</keyword>
<feature type="domain" description="Putative mannosyltransferase YkcA/B-like C-terminal" evidence="11">
    <location>
        <begin position="719"/>
        <end position="790"/>
    </location>
</feature>
<organism evidence="12 13">
    <name type="scientific">Kitasatospora purpeofusca</name>
    <dbReference type="NCBI Taxonomy" id="67352"/>
    <lineage>
        <taxon>Bacteria</taxon>
        <taxon>Bacillati</taxon>
        <taxon>Actinomycetota</taxon>
        <taxon>Actinomycetes</taxon>
        <taxon>Kitasatosporales</taxon>
        <taxon>Streptomycetaceae</taxon>
        <taxon>Kitasatospora</taxon>
    </lineage>
</organism>
<evidence type="ECO:0000256" key="4">
    <source>
        <dbReference type="ARBA" id="ARBA00022679"/>
    </source>
</evidence>
<keyword evidence="7 9" id="KW-0472">Membrane</keyword>
<evidence type="ECO:0000256" key="7">
    <source>
        <dbReference type="ARBA" id="ARBA00023136"/>
    </source>
</evidence>
<feature type="domain" description="Glycosyltransferase RgtA/B/C/D-like" evidence="10">
    <location>
        <begin position="140"/>
        <end position="294"/>
    </location>
</feature>
<feature type="region of interest" description="Disordered" evidence="8">
    <location>
        <begin position="546"/>
        <end position="577"/>
    </location>
</feature>
<feature type="compositionally biased region" description="Pro residues" evidence="8">
    <location>
        <begin position="43"/>
        <end position="53"/>
    </location>
</feature>
<feature type="transmembrane region" description="Helical" evidence="9">
    <location>
        <begin position="401"/>
        <end position="418"/>
    </location>
</feature>
<feature type="compositionally biased region" description="Low complexity" evidence="8">
    <location>
        <begin position="563"/>
        <end position="577"/>
    </location>
</feature>
<protein>
    <submittedName>
        <fullName evidence="12">Glycosyltransferase family 39 protein</fullName>
    </submittedName>
</protein>
<feature type="transmembrane region" description="Helical" evidence="9">
    <location>
        <begin position="284"/>
        <end position="302"/>
    </location>
</feature>
<feature type="compositionally biased region" description="Gly residues" evidence="8">
    <location>
        <begin position="661"/>
        <end position="670"/>
    </location>
</feature>
<accession>A0ABZ1U6E2</accession>
<dbReference type="InterPro" id="IPR050297">
    <property type="entry name" value="LipidA_mod_glycosyltrf_83"/>
</dbReference>
<dbReference type="Proteomes" id="UP001432222">
    <property type="component" value="Chromosome"/>
</dbReference>
<sequence length="845" mass="85976">MTTTSLTPPAGEPWPEAGDFPPPLLPPAPVPEGAAPGRTAHPPLFPEFPLPPTGPKGPASWAGRLRTLPARTWRGRPEDPRWVRPSLLALLAASAVLYLWGLSASGWANSFYSAAAQAGSRSWKAFFYGSSDAGNFITVDKPPLALWPMALSARVFGLSSWSVLAPQALMAVGTVATLYATVRRRFSPLAGLLAGLAFAVTPVAALMFRFNNPDALLVLLLTLAAYGMVRAIEAAGTRWLVFTGVMLGLAFLTKTLQAFLVLPAFVLIYLVVAPTGLWRRVRQLLAGGLAMVVAGGWWVAVVELVPASARPYIGGSQDNSFLSLTFGYNGLGRLNGNETGSVGGGGRGRLPAGAEAVFGNGPGGAPAGAPPGGMPGGARGGGGWGETGITRLFDGDIGGQIAWLLPAALILLLLGLWATRRYARTDTARAAFLVWGGWLLCTALTFSFMSGIFHQYYTVALAPAVAALVGMGVDGLWRARHRLPYAAVLAATLAVTAVWAYVLLGRSSDFQPWLRPAVLAGGLLAAVALLVAGPLGARLAAGAPTTGAPATDAGTTGAGTTGAGADTPTDAVTGTPADGRAGARRIAGRVTAVAGLVGAAAALGGPAAYALETVGTPHQGSIVLAGPAVAGGFGPGGMRGRGADGGGPVLWLNGRMVTPQQGGGQGGGQAVPGSPQQDGGRVPNGNGSAQGPGPYIVIGGPGGMNGLLNGAQVSDEAAALVAQDADRYRWAAATSGSQNAASYQLASGVPVMALGGFNSSDPSLSLDAFRQYVQEGKVHWFIGGGSRRTGGIETAGANTVYGVNGPSDESSQSQTAKIEEWVEAHYTARTVGGSTFYDLTRPPTS</sequence>
<evidence type="ECO:0000256" key="5">
    <source>
        <dbReference type="ARBA" id="ARBA00022692"/>
    </source>
</evidence>
<feature type="transmembrane region" description="Helical" evidence="9">
    <location>
        <begin position="430"/>
        <end position="449"/>
    </location>
</feature>
<gene>
    <name evidence="12" type="ORF">OHA16_29600</name>
</gene>
<evidence type="ECO:0000256" key="1">
    <source>
        <dbReference type="ARBA" id="ARBA00004651"/>
    </source>
</evidence>
<feature type="region of interest" description="Disordered" evidence="8">
    <location>
        <begin position="656"/>
        <end position="694"/>
    </location>
</feature>
<dbReference type="Pfam" id="PF24878">
    <property type="entry name" value="YkcB_C"/>
    <property type="match status" value="1"/>
</dbReference>
<keyword evidence="4" id="KW-0808">Transferase</keyword>
<dbReference type="PANTHER" id="PTHR33908:SF3">
    <property type="entry name" value="UNDECAPRENYL PHOSPHATE-ALPHA-4-AMINO-4-DEOXY-L-ARABINOSE ARABINOSYL TRANSFERASE"/>
    <property type="match status" value="1"/>
</dbReference>
<feature type="transmembrane region" description="Helical" evidence="9">
    <location>
        <begin position="82"/>
        <end position="101"/>
    </location>
</feature>
<keyword evidence="13" id="KW-1185">Reference proteome</keyword>
<dbReference type="RefSeq" id="WP_328957342.1">
    <property type="nucleotide sequence ID" value="NZ_CP108110.1"/>
</dbReference>
<dbReference type="Pfam" id="PF13231">
    <property type="entry name" value="PMT_2"/>
    <property type="match status" value="1"/>
</dbReference>
<feature type="transmembrane region" description="Helical" evidence="9">
    <location>
        <begin position="516"/>
        <end position="537"/>
    </location>
</feature>
<feature type="compositionally biased region" description="Low complexity" evidence="8">
    <location>
        <begin position="546"/>
        <end position="555"/>
    </location>
</feature>
<evidence type="ECO:0000256" key="3">
    <source>
        <dbReference type="ARBA" id="ARBA00022676"/>
    </source>
</evidence>
<evidence type="ECO:0000313" key="13">
    <source>
        <dbReference type="Proteomes" id="UP001432222"/>
    </source>
</evidence>
<feature type="transmembrane region" description="Helical" evidence="9">
    <location>
        <begin position="258"/>
        <end position="277"/>
    </location>
</feature>
<dbReference type="InterPro" id="IPR038731">
    <property type="entry name" value="RgtA/B/C-like"/>
</dbReference>
<evidence type="ECO:0000256" key="2">
    <source>
        <dbReference type="ARBA" id="ARBA00022475"/>
    </source>
</evidence>
<dbReference type="EMBL" id="CP108110">
    <property type="protein sequence ID" value="WUQ86752.1"/>
    <property type="molecule type" value="Genomic_DNA"/>
</dbReference>
<comment type="subcellular location">
    <subcellularLocation>
        <location evidence="1">Cell membrane</location>
        <topology evidence="1">Multi-pass membrane protein</topology>
    </subcellularLocation>
</comment>
<feature type="transmembrane region" description="Helical" evidence="9">
    <location>
        <begin position="590"/>
        <end position="611"/>
    </location>
</feature>
<dbReference type="PANTHER" id="PTHR33908">
    <property type="entry name" value="MANNOSYLTRANSFERASE YKCB-RELATED"/>
    <property type="match status" value="1"/>
</dbReference>
<evidence type="ECO:0000313" key="12">
    <source>
        <dbReference type="EMBL" id="WUQ86752.1"/>
    </source>
</evidence>
<evidence type="ECO:0000256" key="9">
    <source>
        <dbReference type="SAM" id="Phobius"/>
    </source>
</evidence>
<evidence type="ECO:0000256" key="6">
    <source>
        <dbReference type="ARBA" id="ARBA00022989"/>
    </source>
</evidence>
<keyword evidence="2" id="KW-1003">Cell membrane</keyword>
<evidence type="ECO:0000259" key="11">
    <source>
        <dbReference type="Pfam" id="PF24878"/>
    </source>
</evidence>